<evidence type="ECO:0000256" key="3">
    <source>
        <dbReference type="ARBA" id="ARBA00022692"/>
    </source>
</evidence>
<evidence type="ECO:0000256" key="1">
    <source>
        <dbReference type="ARBA" id="ARBA00022475"/>
    </source>
</evidence>
<evidence type="ECO:0000313" key="7">
    <source>
        <dbReference type="Proteomes" id="UP000777784"/>
    </source>
</evidence>
<accession>A0A948RX21</accession>
<dbReference type="PANTHER" id="PTHR37481:SF1">
    <property type="entry name" value="LIPOPOLYSACCHARIDE EXPORT SYSTEM PROTEIN LPTC"/>
    <property type="match status" value="1"/>
</dbReference>
<name>A0A948RX21_UNCEI</name>
<dbReference type="Proteomes" id="UP000777784">
    <property type="component" value="Unassembled WGS sequence"/>
</dbReference>
<dbReference type="PANTHER" id="PTHR37481">
    <property type="entry name" value="LIPOPOLYSACCHARIDE EXPORT SYSTEM PROTEIN LPTC"/>
    <property type="match status" value="1"/>
</dbReference>
<keyword evidence="4" id="KW-1133">Transmembrane helix</keyword>
<dbReference type="Gene3D" id="2.60.450.10">
    <property type="entry name" value="Lipopolysaccharide (LPS) transport protein A like domain"/>
    <property type="match status" value="1"/>
</dbReference>
<gene>
    <name evidence="6" type="primary">lptC</name>
    <name evidence="6" type="ORF">KJ970_02775</name>
</gene>
<keyword evidence="2" id="KW-0997">Cell inner membrane</keyword>
<sequence>MAPVACPAGALRGLRTFLPGNRLEMKESSLMVNGLPRVMALSNGWSRALPFGAFLVAIILTSCGPKEREDVIPRPENLPDQVIEGLVLRETENGALRWTLWADRALKFENKPTQLEGVRIVFYDEKDHTEKSVLTSLGGTVDEKTRDLLAEGDVVVVTADSIRLETPELRWDRLSGKIHTETPVKITEGQSVLTGIGITSDIDLNSYVIHKDVKGTLRDKDGSLEREFN</sequence>
<dbReference type="GO" id="GO:0017089">
    <property type="term" value="F:glycolipid transfer activity"/>
    <property type="evidence" value="ECO:0007669"/>
    <property type="project" value="TreeGrafter"/>
</dbReference>
<dbReference type="InterPro" id="IPR052363">
    <property type="entry name" value="LPS_export_LptC"/>
</dbReference>
<evidence type="ECO:0000256" key="4">
    <source>
        <dbReference type="ARBA" id="ARBA00022989"/>
    </source>
</evidence>
<comment type="caution">
    <text evidence="6">The sequence shown here is derived from an EMBL/GenBank/DDBJ whole genome shotgun (WGS) entry which is preliminary data.</text>
</comment>
<dbReference type="InterPro" id="IPR026265">
    <property type="entry name" value="LptC"/>
</dbReference>
<proteinExistence type="predicted"/>
<dbReference type="AlphaFoldDB" id="A0A948RX21"/>
<reference evidence="6" key="1">
    <citation type="submission" date="2021-05" db="EMBL/GenBank/DDBJ databases">
        <title>Energy efficiency and biological interactions define the core microbiome of deep oligotrophic groundwater.</title>
        <authorList>
            <person name="Mehrshad M."/>
            <person name="Lopez-Fernandez M."/>
            <person name="Bell E."/>
            <person name="Bernier-Latmani R."/>
            <person name="Bertilsson S."/>
            <person name="Dopson M."/>
        </authorList>
    </citation>
    <scope>NUCLEOTIDE SEQUENCE</scope>
    <source>
        <strain evidence="6">Modern_marine.mb.64</strain>
    </source>
</reference>
<dbReference type="NCBIfam" id="TIGR04409">
    <property type="entry name" value="LptC_YrbK"/>
    <property type="match status" value="1"/>
</dbReference>
<organism evidence="6 7">
    <name type="scientific">Eiseniibacteriota bacterium</name>
    <dbReference type="NCBI Taxonomy" id="2212470"/>
    <lineage>
        <taxon>Bacteria</taxon>
        <taxon>Candidatus Eiseniibacteriota</taxon>
    </lineage>
</organism>
<keyword evidence="3" id="KW-0812">Transmembrane</keyword>
<evidence type="ECO:0000313" key="6">
    <source>
        <dbReference type="EMBL" id="MBU2689824.1"/>
    </source>
</evidence>
<dbReference type="GO" id="GO:0015221">
    <property type="term" value="F:lipopolysaccharide transmembrane transporter activity"/>
    <property type="evidence" value="ECO:0007669"/>
    <property type="project" value="InterPro"/>
</dbReference>
<dbReference type="GO" id="GO:0030288">
    <property type="term" value="C:outer membrane-bounded periplasmic space"/>
    <property type="evidence" value="ECO:0007669"/>
    <property type="project" value="TreeGrafter"/>
</dbReference>
<evidence type="ECO:0000256" key="2">
    <source>
        <dbReference type="ARBA" id="ARBA00022519"/>
    </source>
</evidence>
<keyword evidence="1" id="KW-1003">Cell membrane</keyword>
<evidence type="ECO:0000256" key="5">
    <source>
        <dbReference type="ARBA" id="ARBA00023136"/>
    </source>
</evidence>
<keyword evidence="5" id="KW-0472">Membrane</keyword>
<dbReference type="Pfam" id="PF06835">
    <property type="entry name" value="LptC"/>
    <property type="match status" value="1"/>
</dbReference>
<dbReference type="EMBL" id="JAHJDP010000018">
    <property type="protein sequence ID" value="MBU2689824.1"/>
    <property type="molecule type" value="Genomic_DNA"/>
</dbReference>
<dbReference type="GO" id="GO:0005886">
    <property type="term" value="C:plasma membrane"/>
    <property type="evidence" value="ECO:0007669"/>
    <property type="project" value="InterPro"/>
</dbReference>
<dbReference type="InterPro" id="IPR010664">
    <property type="entry name" value="LipoPS_assembly_LptC-rel"/>
</dbReference>
<protein>
    <submittedName>
        <fullName evidence="6">LPS export ABC transporter periplasmic protein LptC</fullName>
    </submittedName>
</protein>